<reference evidence="7 8" key="1">
    <citation type="submission" date="2017-04" db="EMBL/GenBank/DDBJ databases">
        <title>Comparative genome analysis of Subtercola boreus.</title>
        <authorList>
            <person name="Cho Y.-J."/>
            <person name="Cho A."/>
            <person name="Kim O.-S."/>
            <person name="Lee J.-I."/>
        </authorList>
    </citation>
    <scope>NUCLEOTIDE SEQUENCE [LARGE SCALE GENOMIC DNA]</scope>
    <source>
        <strain evidence="7 8">P27444</strain>
    </source>
</reference>
<dbReference type="SUPFAM" id="SSF100950">
    <property type="entry name" value="NagB/RpiA/CoA transferase-like"/>
    <property type="match status" value="1"/>
</dbReference>
<feature type="domain" description="HTH deoR-type" evidence="6">
    <location>
        <begin position="3"/>
        <end position="58"/>
    </location>
</feature>
<dbReference type="PANTHER" id="PTHR30363">
    <property type="entry name" value="HTH-TYPE TRANSCRIPTIONAL REGULATOR SRLR-RELATED"/>
    <property type="match status" value="1"/>
</dbReference>
<organism evidence="7 8">
    <name type="scientific">Subtercola boreus</name>
    <dbReference type="NCBI Taxonomy" id="120213"/>
    <lineage>
        <taxon>Bacteria</taxon>
        <taxon>Bacillati</taxon>
        <taxon>Actinomycetota</taxon>
        <taxon>Actinomycetes</taxon>
        <taxon>Micrococcales</taxon>
        <taxon>Microbacteriaceae</taxon>
        <taxon>Subtercola</taxon>
    </lineage>
</organism>
<dbReference type="Gene3D" id="1.10.10.10">
    <property type="entry name" value="Winged helix-like DNA-binding domain superfamily/Winged helix DNA-binding domain"/>
    <property type="match status" value="1"/>
</dbReference>
<dbReference type="SMART" id="SM00420">
    <property type="entry name" value="HTH_DEOR"/>
    <property type="match status" value="1"/>
</dbReference>
<evidence type="ECO:0000256" key="4">
    <source>
        <dbReference type="ARBA" id="ARBA00023163"/>
    </source>
</evidence>
<dbReference type="GO" id="GO:0003700">
    <property type="term" value="F:DNA-binding transcription factor activity"/>
    <property type="evidence" value="ECO:0007669"/>
    <property type="project" value="InterPro"/>
</dbReference>
<dbReference type="GO" id="GO:0016740">
    <property type="term" value="F:transferase activity"/>
    <property type="evidence" value="ECO:0007669"/>
    <property type="project" value="UniProtKB-KW"/>
</dbReference>
<dbReference type="InterPro" id="IPR037171">
    <property type="entry name" value="NagB/RpiA_transferase-like"/>
</dbReference>
<dbReference type="AlphaFoldDB" id="A0A3E0VDE8"/>
<dbReference type="InterPro" id="IPR014036">
    <property type="entry name" value="DeoR-like_C"/>
</dbReference>
<keyword evidence="4" id="KW-0804">Transcription</keyword>
<dbReference type="InterPro" id="IPR036390">
    <property type="entry name" value="WH_DNA-bd_sf"/>
</dbReference>
<comment type="function">
    <text evidence="5">Repressor of the lactose catabolism operon. Galactose-6-phosphate is the inducer.</text>
</comment>
<evidence type="ECO:0000256" key="3">
    <source>
        <dbReference type="ARBA" id="ARBA00023015"/>
    </source>
</evidence>
<dbReference type="InterPro" id="IPR036388">
    <property type="entry name" value="WH-like_DNA-bd_sf"/>
</dbReference>
<evidence type="ECO:0000256" key="5">
    <source>
        <dbReference type="ARBA" id="ARBA00024937"/>
    </source>
</evidence>
<evidence type="ECO:0000256" key="2">
    <source>
        <dbReference type="ARBA" id="ARBA00022491"/>
    </source>
</evidence>
<dbReference type="InterPro" id="IPR001034">
    <property type="entry name" value="DeoR_HTH"/>
</dbReference>
<keyword evidence="7" id="KW-0808">Transferase</keyword>
<name>A0A3E0VDE8_9MICO</name>
<gene>
    <name evidence="7" type="ORF">B7R21_16065</name>
</gene>
<evidence type="ECO:0000313" key="8">
    <source>
        <dbReference type="Proteomes" id="UP000256709"/>
    </source>
</evidence>
<dbReference type="PANTHER" id="PTHR30363:SF4">
    <property type="entry name" value="GLYCEROL-3-PHOSPHATE REGULON REPRESSOR"/>
    <property type="match status" value="1"/>
</dbReference>
<dbReference type="Pfam" id="PF08220">
    <property type="entry name" value="HTH_DeoR"/>
    <property type="match status" value="1"/>
</dbReference>
<keyword evidence="3" id="KW-0805">Transcription regulation</keyword>
<dbReference type="InterPro" id="IPR050313">
    <property type="entry name" value="Carb_Metab_HTH_regulators"/>
</dbReference>
<dbReference type="SUPFAM" id="SSF46785">
    <property type="entry name" value="Winged helix' DNA-binding domain"/>
    <property type="match status" value="1"/>
</dbReference>
<dbReference type="RefSeq" id="WP_116284217.1">
    <property type="nucleotide sequence ID" value="NZ_NBXA01000026.1"/>
</dbReference>
<proteinExistence type="predicted"/>
<comment type="caution">
    <text evidence="7">The sequence shown here is derived from an EMBL/GenBank/DDBJ whole genome shotgun (WGS) entry which is preliminary data.</text>
</comment>
<dbReference type="SMART" id="SM01134">
    <property type="entry name" value="DeoRC"/>
    <property type="match status" value="1"/>
</dbReference>
<dbReference type="Gene3D" id="3.40.50.1360">
    <property type="match status" value="1"/>
</dbReference>
<sequence>MYATERHQAILDEARRAGRVDVRELSENLAVTPETIRRDLTTLERRGLVQRAHGGAIPVDRLGIEPGISDRESLLSVEKSNIARAALQEVPDGGSIIIDAGTTTVRLAELLPTDRELTVVTHSLPVALLLSTKPNIDLHFLGGHIRGRTLAAVGPWIQQAIATVSVDVAFIGINGLTVERGLTTPDLDEAIVKSTLVAAARRVVVLADHSKFGRQDFGLVAPLSAVDVIITDRGLDGELYDEIVTAGTDVVRA</sequence>
<protein>
    <recommendedName>
        <fullName evidence="1">Lactose phosphotransferase system repressor</fullName>
    </recommendedName>
</protein>
<dbReference type="Proteomes" id="UP000256709">
    <property type="component" value="Unassembled WGS sequence"/>
</dbReference>
<dbReference type="Pfam" id="PF00455">
    <property type="entry name" value="DeoRC"/>
    <property type="match status" value="1"/>
</dbReference>
<evidence type="ECO:0000256" key="1">
    <source>
        <dbReference type="ARBA" id="ARBA00021390"/>
    </source>
</evidence>
<evidence type="ECO:0000313" key="7">
    <source>
        <dbReference type="EMBL" id="RFA07679.1"/>
    </source>
</evidence>
<dbReference type="OrthoDB" id="7688673at2"/>
<dbReference type="PRINTS" id="PR00037">
    <property type="entry name" value="HTHLACR"/>
</dbReference>
<dbReference type="PROSITE" id="PS51000">
    <property type="entry name" value="HTH_DEOR_2"/>
    <property type="match status" value="1"/>
</dbReference>
<keyword evidence="2" id="KW-0678">Repressor</keyword>
<dbReference type="EMBL" id="NBXA01000026">
    <property type="protein sequence ID" value="RFA07679.1"/>
    <property type="molecule type" value="Genomic_DNA"/>
</dbReference>
<evidence type="ECO:0000259" key="6">
    <source>
        <dbReference type="PROSITE" id="PS51000"/>
    </source>
</evidence>
<accession>A0A3E0VDE8</accession>